<organism evidence="1 2">
    <name type="scientific">Entomophthora muscae</name>
    <dbReference type="NCBI Taxonomy" id="34485"/>
    <lineage>
        <taxon>Eukaryota</taxon>
        <taxon>Fungi</taxon>
        <taxon>Fungi incertae sedis</taxon>
        <taxon>Zoopagomycota</taxon>
        <taxon>Entomophthoromycotina</taxon>
        <taxon>Entomophthoromycetes</taxon>
        <taxon>Entomophthorales</taxon>
        <taxon>Entomophthoraceae</taxon>
        <taxon>Entomophthora</taxon>
    </lineage>
</organism>
<gene>
    <name evidence="1" type="ORF">DSO57_1017090</name>
</gene>
<name>A0ACC2STT0_9FUNG</name>
<protein>
    <submittedName>
        <fullName evidence="1">Uncharacterized protein</fullName>
    </submittedName>
</protein>
<accession>A0ACC2STT0</accession>
<evidence type="ECO:0000313" key="1">
    <source>
        <dbReference type="EMBL" id="KAJ9065684.1"/>
    </source>
</evidence>
<dbReference type="Proteomes" id="UP001165960">
    <property type="component" value="Unassembled WGS sequence"/>
</dbReference>
<comment type="caution">
    <text evidence="1">The sequence shown here is derived from an EMBL/GenBank/DDBJ whole genome shotgun (WGS) entry which is preliminary data.</text>
</comment>
<sequence length="85" mass="9117">MDTNWCTVCGQHIDFSDSDLYCSQSCRKQDEFPIAAPYNPPQTCSSPLSSISSSPTFSGASPFILGACRISPPSFSLGPSNYARS</sequence>
<proteinExistence type="predicted"/>
<reference evidence="1" key="1">
    <citation type="submission" date="2022-04" db="EMBL/GenBank/DDBJ databases">
        <title>Genome of the entomopathogenic fungus Entomophthora muscae.</title>
        <authorList>
            <person name="Elya C."/>
            <person name="Lovett B.R."/>
            <person name="Lee E."/>
            <person name="Macias A.M."/>
            <person name="Hajek A.E."/>
            <person name="De Bivort B.L."/>
            <person name="Kasson M.T."/>
            <person name="De Fine Licht H.H."/>
            <person name="Stajich J.E."/>
        </authorList>
    </citation>
    <scope>NUCLEOTIDE SEQUENCE</scope>
    <source>
        <strain evidence="1">Berkeley</strain>
    </source>
</reference>
<evidence type="ECO:0000313" key="2">
    <source>
        <dbReference type="Proteomes" id="UP001165960"/>
    </source>
</evidence>
<keyword evidence="2" id="KW-1185">Reference proteome</keyword>
<dbReference type="EMBL" id="QTSX02004331">
    <property type="protein sequence ID" value="KAJ9065684.1"/>
    <property type="molecule type" value="Genomic_DNA"/>
</dbReference>